<gene>
    <name evidence="3" type="ORF">ENP86_06130</name>
</gene>
<comment type="caution">
    <text evidence="3">The sequence shown here is derived from an EMBL/GenBank/DDBJ whole genome shotgun (WGS) entry which is preliminary data.</text>
</comment>
<dbReference type="EMBL" id="DSKY01000015">
    <property type="protein sequence ID" value="HDY59113.1"/>
    <property type="molecule type" value="Genomic_DNA"/>
</dbReference>
<dbReference type="Gene3D" id="2.60.40.4070">
    <property type="match status" value="1"/>
</dbReference>
<evidence type="ECO:0000256" key="1">
    <source>
        <dbReference type="ARBA" id="ARBA00022729"/>
    </source>
</evidence>
<dbReference type="NCBIfam" id="TIGR04183">
    <property type="entry name" value="Por_Secre_tail"/>
    <property type="match status" value="1"/>
</dbReference>
<dbReference type="PANTHER" id="PTHR46580:SF4">
    <property type="entry name" value="ATP_GTP-BINDING PROTEIN"/>
    <property type="match status" value="1"/>
</dbReference>
<name>A0A7V0Z5Q1_UNCW3</name>
<dbReference type="Pfam" id="PF13517">
    <property type="entry name" value="FG-GAP_3"/>
    <property type="match status" value="1"/>
</dbReference>
<dbReference type="Gene3D" id="2.130.10.130">
    <property type="entry name" value="Integrin alpha, N-terminal"/>
    <property type="match status" value="1"/>
</dbReference>
<dbReference type="InterPro" id="IPR026444">
    <property type="entry name" value="Secre_tail"/>
</dbReference>
<accession>A0A7V0Z5Q1</accession>
<dbReference type="SUPFAM" id="SSF69318">
    <property type="entry name" value="Integrin alpha N-terminal domain"/>
    <property type="match status" value="1"/>
</dbReference>
<feature type="domain" description="Secretion system C-terminal sorting" evidence="2">
    <location>
        <begin position="433"/>
        <end position="520"/>
    </location>
</feature>
<proteinExistence type="predicted"/>
<protein>
    <submittedName>
        <fullName evidence="3">T9SS type A sorting domain-containing protein</fullName>
    </submittedName>
</protein>
<sequence>MFSKRPNDLVSALLMAKGLLPSTASKDEAIVKEQDARTFYLDSIPYWTSQAYNHSIWGVGLADITGDGYPEVITVYEGWYNYLYLNNSGVIEDTPSWQSNDMGFHISPAFGDLDNDGDLDMAVATYYLPGGRSKVYRNDNGILTRDPVWIASSGSGTSGEWCDFDNDGDLDFAVGAINEQYPLVRVYYNRNGALETEASWRSQVMAVDLIAIRLSVANVNKDGWLDLGVSCGFVDTNYNVVFMNFHDSLESNPSWISNDASVSGFSIFGDLNNDSYLDWAVNNGDVGSCYENNNGNLNPSYTWHSATVTGGLGIDLGDVDQDGVVYREDTIIADGTKKLFYLSIIPVQKIERITINGDSVPLTGYCCNLKSGWVSFRDSIPAGSQLIFKYYYSLDMDLLLSDYYNGEAHLFKNNVGVGIFERASKPMAISLLVYPNPFTEKIEIRPRFQEEQLTVNGKCSTVSLEIYDATSRLVKQFNHLTNYKLSIMWDGTDDFGHKLPTGVYLVQLDTGVSKQTEKVILLR</sequence>
<dbReference type="InterPro" id="IPR013517">
    <property type="entry name" value="FG-GAP"/>
</dbReference>
<dbReference type="InterPro" id="IPR028994">
    <property type="entry name" value="Integrin_alpha_N"/>
</dbReference>
<evidence type="ECO:0000313" key="3">
    <source>
        <dbReference type="EMBL" id="HDY59113.1"/>
    </source>
</evidence>
<organism evidence="3">
    <name type="scientific">candidate division WOR-3 bacterium</name>
    <dbReference type="NCBI Taxonomy" id="2052148"/>
    <lineage>
        <taxon>Bacteria</taxon>
        <taxon>Bacteria division WOR-3</taxon>
    </lineage>
</organism>
<keyword evidence="1" id="KW-0732">Signal</keyword>
<reference evidence="3" key="1">
    <citation type="journal article" date="2020" name="mSystems">
        <title>Genome- and Community-Level Interaction Insights into Carbon Utilization and Element Cycling Functions of Hydrothermarchaeota in Hydrothermal Sediment.</title>
        <authorList>
            <person name="Zhou Z."/>
            <person name="Liu Y."/>
            <person name="Xu W."/>
            <person name="Pan J."/>
            <person name="Luo Z.H."/>
            <person name="Li M."/>
        </authorList>
    </citation>
    <scope>NUCLEOTIDE SEQUENCE [LARGE SCALE GENOMIC DNA]</scope>
    <source>
        <strain evidence="3">SpSt-258</strain>
    </source>
</reference>
<evidence type="ECO:0000259" key="2">
    <source>
        <dbReference type="Pfam" id="PF18962"/>
    </source>
</evidence>
<dbReference type="PANTHER" id="PTHR46580">
    <property type="entry name" value="SENSOR KINASE-RELATED"/>
    <property type="match status" value="1"/>
</dbReference>
<dbReference type="AlphaFoldDB" id="A0A7V0Z5Q1"/>
<dbReference type="Pfam" id="PF18962">
    <property type="entry name" value="Por_Secre_tail"/>
    <property type="match status" value="1"/>
</dbReference>